<keyword evidence="1" id="KW-0175">Coiled coil</keyword>
<evidence type="ECO:0000313" key="3">
    <source>
        <dbReference type="WBParaSite" id="ACRNAN_scaffold3233.g29955.t1"/>
    </source>
</evidence>
<proteinExistence type="predicted"/>
<dbReference type="InterPro" id="IPR021109">
    <property type="entry name" value="Peptidase_aspartic_dom_sf"/>
</dbReference>
<sequence length="1118" mass="127986">MDQEQTMEVLFSEKALKGKIQPTLLASSPTKEIMEILAKHETNVHRNFRHQERSLNQNTNDMMEMKQTNHEITQAHDELQATINAAKDELQANVNTVQMDVNNTDLTVQDLTRRLDELTTRQNNLEQALQNPVTAMVGNVGMPGFVTLDFYHGRPTDPPITDFLKNFHKWIAINPPGDDTAKINHLKFYMRGDAGDIAEGINKNIYAEFETELKEKLTTTNGKSVALQELLGLWQDNLSAYAFYEKLKNVVHQAYAGETTDNRDKKLKEEFLQRLNGELYVQVNSCKPNNSQKALEEAMYYENLLKVKNSRNKPVNAFIAQTPPNSELRIQSLERELAELKLRSRSRSPAPKRKPQWPKLSGAVNSSYGTVCYGGYQNPTANGQVNEGSQMRAITAPESNDVRNDGNNVNVRNMVGWPRLTNTLPFIALLVLAFTSPAVAQQREYAKSPLLCLHNAPKALWHLPRSTVCPTMEQLDEGPVSTQHFEIFRPNTLRYETNVTICRKVKFDRWYYTNFWNDKFTEEKKTEIPVSAADCTKMVAEKKCSNGPMIQEDGVWRTNNSQEVNFPLPVLGSFWWRHMEVHQCYIFFSVVYTRFGAEIPESPGIDTTGCRYTNGMCSLREGGIALWQPDLRQTCRYVQMANWTGQLLYPVWLADSMQFAMSFETPKSEKDCGHDFMLADQGFAVKLTKDTTEFFRAYQLRQEDDKKREKRHTVYKVTRSNQRRMITRQVANAIKARDIKPTKLPKEREDTWKLLQNNLMRWNGDPNQLGHYGRMYSAYLNPVTMLITETSAEVDCRIAGTAYVAHEDKFVSFNQMDGTIRHISRQDVANMSAFGHIDFPSNELSNKIFHNLVLANLSELLPSTYLHTMNRNMDMARHLENALEIDYHPDKIQDRMDRISAIVVEKGLFSFLKGGLFSLWQLWVFACCCTITAQFITRMLLPQQLRTLISTLDPILNIFMLVYKAIRNLVSSTARPRNVNLEKLRRRNKPIPDNEMVEMTEMLPRINMAIGGRRPLSDFIVNGQINGSNAKMLMDTGAGPTIADWKKRANFGIEKIEPPQYPWVTTISGTLAPLEGAARVQLTIGGRTVESLIHFMRTLPNSDDFDVVDVTHWHCFPH</sequence>
<dbReference type="Gene3D" id="2.40.70.10">
    <property type="entry name" value="Acid Proteases"/>
    <property type="match status" value="1"/>
</dbReference>
<evidence type="ECO:0000256" key="1">
    <source>
        <dbReference type="SAM" id="Coils"/>
    </source>
</evidence>
<dbReference type="PANTHER" id="PTHR31524:SF2">
    <property type="entry name" value="PROTEIN CBG10426"/>
    <property type="match status" value="1"/>
</dbReference>
<accession>A0A914DME7</accession>
<name>A0A914DME7_9BILA</name>
<dbReference type="AlphaFoldDB" id="A0A914DME7"/>
<protein>
    <submittedName>
        <fullName evidence="3">Peptidase A2 domain-containing protein</fullName>
    </submittedName>
</protein>
<dbReference type="WBParaSite" id="ACRNAN_scaffold3233.g29955.t1">
    <property type="protein sequence ID" value="ACRNAN_scaffold3233.g29955.t1"/>
    <property type="gene ID" value="ACRNAN_scaffold3233.g29955"/>
</dbReference>
<dbReference type="PANTHER" id="PTHR31524">
    <property type="match status" value="1"/>
</dbReference>
<evidence type="ECO:0000313" key="2">
    <source>
        <dbReference type="Proteomes" id="UP000887540"/>
    </source>
</evidence>
<feature type="coiled-coil region" evidence="1">
    <location>
        <begin position="62"/>
        <end position="128"/>
    </location>
</feature>
<dbReference type="SUPFAM" id="SSF50630">
    <property type="entry name" value="Acid proteases"/>
    <property type="match status" value="1"/>
</dbReference>
<dbReference type="Proteomes" id="UP000887540">
    <property type="component" value="Unplaced"/>
</dbReference>
<organism evidence="2 3">
    <name type="scientific">Acrobeloides nanus</name>
    <dbReference type="NCBI Taxonomy" id="290746"/>
    <lineage>
        <taxon>Eukaryota</taxon>
        <taxon>Metazoa</taxon>
        <taxon>Ecdysozoa</taxon>
        <taxon>Nematoda</taxon>
        <taxon>Chromadorea</taxon>
        <taxon>Rhabditida</taxon>
        <taxon>Tylenchina</taxon>
        <taxon>Cephalobomorpha</taxon>
        <taxon>Cephaloboidea</taxon>
        <taxon>Cephalobidae</taxon>
        <taxon>Acrobeloides</taxon>
    </lineage>
</organism>
<keyword evidence="2" id="KW-1185">Reference proteome</keyword>
<reference evidence="3" key="1">
    <citation type="submission" date="2022-11" db="UniProtKB">
        <authorList>
            <consortium name="WormBaseParasite"/>
        </authorList>
    </citation>
    <scope>IDENTIFICATION</scope>
</reference>